<evidence type="ECO:0000313" key="2">
    <source>
        <dbReference type="EMBL" id="KAL2642931.1"/>
    </source>
</evidence>
<feature type="region of interest" description="Disordered" evidence="1">
    <location>
        <begin position="30"/>
        <end position="74"/>
    </location>
</feature>
<keyword evidence="3" id="KW-1185">Reference proteome</keyword>
<accession>A0ABD1Z5J1</accession>
<evidence type="ECO:0000256" key="1">
    <source>
        <dbReference type="SAM" id="MobiDB-lite"/>
    </source>
</evidence>
<organism evidence="2 3">
    <name type="scientific">Riccia fluitans</name>
    <dbReference type="NCBI Taxonomy" id="41844"/>
    <lineage>
        <taxon>Eukaryota</taxon>
        <taxon>Viridiplantae</taxon>
        <taxon>Streptophyta</taxon>
        <taxon>Embryophyta</taxon>
        <taxon>Marchantiophyta</taxon>
        <taxon>Marchantiopsida</taxon>
        <taxon>Marchantiidae</taxon>
        <taxon>Marchantiales</taxon>
        <taxon>Ricciaceae</taxon>
        <taxon>Riccia</taxon>
    </lineage>
</organism>
<dbReference type="Proteomes" id="UP001605036">
    <property type="component" value="Unassembled WGS sequence"/>
</dbReference>
<gene>
    <name evidence="2" type="ORF">R1flu_010518</name>
</gene>
<reference evidence="2 3" key="1">
    <citation type="submission" date="2024-09" db="EMBL/GenBank/DDBJ databases">
        <title>Chromosome-scale assembly of Riccia fluitans.</title>
        <authorList>
            <person name="Paukszto L."/>
            <person name="Sawicki J."/>
            <person name="Karawczyk K."/>
            <person name="Piernik-Szablinska J."/>
            <person name="Szczecinska M."/>
            <person name="Mazdziarz M."/>
        </authorList>
    </citation>
    <scope>NUCLEOTIDE SEQUENCE [LARGE SCALE GENOMIC DNA]</scope>
    <source>
        <strain evidence="2">Rf_01</strain>
        <tissue evidence="2">Aerial parts of the thallus</tissue>
    </source>
</reference>
<protein>
    <submittedName>
        <fullName evidence="2">Uncharacterized protein</fullName>
    </submittedName>
</protein>
<proteinExistence type="predicted"/>
<sequence>MVAFDGGEIENELREPNLKSKRWLTGRADGKEWKRWTQGERTVLGPSPIQPSPGGQAMPWSWARSCSTWRRRSP</sequence>
<evidence type="ECO:0000313" key="3">
    <source>
        <dbReference type="Proteomes" id="UP001605036"/>
    </source>
</evidence>
<name>A0ABD1Z5J1_9MARC</name>
<dbReference type="AlphaFoldDB" id="A0ABD1Z5J1"/>
<dbReference type="EMBL" id="JBHFFA010000002">
    <property type="protein sequence ID" value="KAL2642931.1"/>
    <property type="molecule type" value="Genomic_DNA"/>
</dbReference>
<comment type="caution">
    <text evidence="2">The sequence shown here is derived from an EMBL/GenBank/DDBJ whole genome shotgun (WGS) entry which is preliminary data.</text>
</comment>